<reference evidence="1" key="1">
    <citation type="submission" date="2021-06" db="EMBL/GenBank/DDBJ databases">
        <authorList>
            <person name="Hodson N. C."/>
            <person name="Mongue J. A."/>
            <person name="Jaron S. K."/>
        </authorList>
    </citation>
    <scope>NUCLEOTIDE SEQUENCE</scope>
</reference>
<name>A0A8J2J749_9HEXA</name>
<accession>A0A8J2J749</accession>
<gene>
    <name evidence="1" type="ORF">AFUS01_LOCUS3020</name>
</gene>
<protein>
    <submittedName>
        <fullName evidence="1">Uncharacterized protein</fullName>
    </submittedName>
</protein>
<dbReference type="AlphaFoldDB" id="A0A8J2J749"/>
<organism evidence="1 2">
    <name type="scientific">Allacma fusca</name>
    <dbReference type="NCBI Taxonomy" id="39272"/>
    <lineage>
        <taxon>Eukaryota</taxon>
        <taxon>Metazoa</taxon>
        <taxon>Ecdysozoa</taxon>
        <taxon>Arthropoda</taxon>
        <taxon>Hexapoda</taxon>
        <taxon>Collembola</taxon>
        <taxon>Symphypleona</taxon>
        <taxon>Sminthuridae</taxon>
        <taxon>Allacma</taxon>
    </lineage>
</organism>
<comment type="caution">
    <text evidence="1">The sequence shown here is derived from an EMBL/GenBank/DDBJ whole genome shotgun (WGS) entry which is preliminary data.</text>
</comment>
<sequence length="98" mass="11200">MAPEDKFQYLIQSMREGSKAREVVDSFPLSGSNYPKVIDYLKERFGRDDILLEVYVRELLRLVLKTAQNSSDVISISSLYDKLETQLRALESLGVTPD</sequence>
<dbReference type="InterPro" id="IPR005312">
    <property type="entry name" value="DUF1759"/>
</dbReference>
<dbReference type="Proteomes" id="UP000708208">
    <property type="component" value="Unassembled WGS sequence"/>
</dbReference>
<dbReference type="EMBL" id="CAJVCH010017756">
    <property type="protein sequence ID" value="CAG7683982.1"/>
    <property type="molecule type" value="Genomic_DNA"/>
</dbReference>
<dbReference type="OrthoDB" id="6769507at2759"/>
<keyword evidence="2" id="KW-1185">Reference proteome</keyword>
<feature type="non-terminal residue" evidence="1">
    <location>
        <position position="98"/>
    </location>
</feature>
<proteinExistence type="predicted"/>
<dbReference type="Pfam" id="PF03564">
    <property type="entry name" value="DUF1759"/>
    <property type="match status" value="1"/>
</dbReference>
<evidence type="ECO:0000313" key="1">
    <source>
        <dbReference type="EMBL" id="CAG7683982.1"/>
    </source>
</evidence>
<evidence type="ECO:0000313" key="2">
    <source>
        <dbReference type="Proteomes" id="UP000708208"/>
    </source>
</evidence>